<dbReference type="InParanoid" id="A0A1Y1UL37"/>
<evidence type="ECO:0000256" key="1">
    <source>
        <dbReference type="SAM" id="MobiDB-lite"/>
    </source>
</evidence>
<keyword evidence="3" id="KW-1185">Reference proteome</keyword>
<dbReference type="GeneID" id="33559838"/>
<feature type="region of interest" description="Disordered" evidence="1">
    <location>
        <begin position="1"/>
        <end position="32"/>
    </location>
</feature>
<dbReference type="AlphaFoldDB" id="A0A1Y1UL37"/>
<feature type="compositionally biased region" description="Polar residues" evidence="1">
    <location>
        <begin position="157"/>
        <end position="170"/>
    </location>
</feature>
<feature type="region of interest" description="Disordered" evidence="1">
    <location>
        <begin position="155"/>
        <end position="198"/>
    </location>
</feature>
<feature type="compositionally biased region" description="Low complexity" evidence="1">
    <location>
        <begin position="1"/>
        <end position="18"/>
    </location>
</feature>
<name>A0A1Y1UL37_9TREE</name>
<feature type="compositionally biased region" description="Polar residues" evidence="1">
    <location>
        <begin position="19"/>
        <end position="29"/>
    </location>
</feature>
<reference evidence="2 3" key="1">
    <citation type="submission" date="2017-03" db="EMBL/GenBank/DDBJ databases">
        <title>Widespread Adenine N6-methylation of Active Genes in Fungi.</title>
        <authorList>
            <consortium name="DOE Joint Genome Institute"/>
            <person name="Mondo S.J."/>
            <person name="Dannebaum R.O."/>
            <person name="Kuo R.C."/>
            <person name="Louie K.B."/>
            <person name="Bewick A.J."/>
            <person name="Labutti K."/>
            <person name="Haridas S."/>
            <person name="Kuo A."/>
            <person name="Salamov A."/>
            <person name="Ahrendt S.R."/>
            <person name="Lau R."/>
            <person name="Bowen B.P."/>
            <person name="Lipzen A."/>
            <person name="Sullivan W."/>
            <person name="Andreopoulos W.B."/>
            <person name="Clum A."/>
            <person name="Lindquist E."/>
            <person name="Daum C."/>
            <person name="Northen T.R."/>
            <person name="Ramamoorthy G."/>
            <person name="Schmitz R.J."/>
            <person name="Gryganskyi A."/>
            <person name="Culley D."/>
            <person name="Magnuson J."/>
            <person name="James T.Y."/>
            <person name="O'Malley M.A."/>
            <person name="Stajich J.E."/>
            <person name="Spatafora J.W."/>
            <person name="Visel A."/>
            <person name="Grigoriev I.V."/>
        </authorList>
    </citation>
    <scope>NUCLEOTIDE SEQUENCE [LARGE SCALE GENOMIC DNA]</scope>
    <source>
        <strain evidence="2 3">NRRL Y-17943</strain>
    </source>
</reference>
<dbReference type="Proteomes" id="UP000193218">
    <property type="component" value="Unassembled WGS sequence"/>
</dbReference>
<evidence type="ECO:0000313" key="2">
    <source>
        <dbReference type="EMBL" id="ORX38267.1"/>
    </source>
</evidence>
<comment type="caution">
    <text evidence="2">The sequence shown here is derived from an EMBL/GenBank/DDBJ whole genome shotgun (WGS) entry which is preliminary data.</text>
</comment>
<dbReference type="EMBL" id="NBSH01000004">
    <property type="protein sequence ID" value="ORX38267.1"/>
    <property type="molecule type" value="Genomic_DNA"/>
</dbReference>
<feature type="compositionally biased region" description="Polar residues" evidence="1">
    <location>
        <begin position="179"/>
        <end position="198"/>
    </location>
</feature>
<protein>
    <submittedName>
        <fullName evidence="2">Uncharacterized protein</fullName>
    </submittedName>
</protein>
<evidence type="ECO:0000313" key="3">
    <source>
        <dbReference type="Proteomes" id="UP000193218"/>
    </source>
</evidence>
<sequence>MSITSNSSDSSESGHLSPISGSTSWSSHPDLTDIDLIEVPSPTLDPEDGIHTVTGMDPIGRTSFTVWELNYDGTSEVATLSSDGVEARLVKRDRTDTVKVYRDELDTLTFADWGSTAQSPIDPLDAAILRSAVNEVGEWPPGVRFRVLHELSAADVETSQSPGSQTSTHGGSDAELRTDTTNVQDQPNSANGDSVSAS</sequence>
<gene>
    <name evidence="2" type="ORF">BD324DRAFT_649644</name>
</gene>
<accession>A0A1Y1UL37</accession>
<dbReference type="RefSeq" id="XP_021872189.1">
    <property type="nucleotide sequence ID" value="XM_022018029.1"/>
</dbReference>
<proteinExistence type="predicted"/>
<organism evidence="2 3">
    <name type="scientific">Kockovaella imperatae</name>
    <dbReference type="NCBI Taxonomy" id="4999"/>
    <lineage>
        <taxon>Eukaryota</taxon>
        <taxon>Fungi</taxon>
        <taxon>Dikarya</taxon>
        <taxon>Basidiomycota</taxon>
        <taxon>Agaricomycotina</taxon>
        <taxon>Tremellomycetes</taxon>
        <taxon>Tremellales</taxon>
        <taxon>Cuniculitremaceae</taxon>
        <taxon>Kockovaella</taxon>
    </lineage>
</organism>